<protein>
    <submittedName>
        <fullName evidence="2">Uncharacterized protein</fullName>
    </submittedName>
</protein>
<feature type="non-terminal residue" evidence="2">
    <location>
        <position position="1"/>
    </location>
</feature>
<reference evidence="2" key="1">
    <citation type="journal article" date="2021" name="IMA Fungus">
        <title>Genomic characterization of three marine fungi, including Emericellopsis atlantica sp. nov. with signatures of a generalist lifestyle and marine biomass degradation.</title>
        <authorList>
            <person name="Hagestad O.C."/>
            <person name="Hou L."/>
            <person name="Andersen J.H."/>
            <person name="Hansen E.H."/>
            <person name="Altermark B."/>
            <person name="Li C."/>
            <person name="Kuhnert E."/>
            <person name="Cox R.J."/>
            <person name="Crous P.W."/>
            <person name="Spatafora J.W."/>
            <person name="Lail K."/>
            <person name="Amirebrahimi M."/>
            <person name="Lipzen A."/>
            <person name="Pangilinan J."/>
            <person name="Andreopoulos W."/>
            <person name="Hayes R.D."/>
            <person name="Ng V."/>
            <person name="Grigoriev I.V."/>
            <person name="Jackson S.A."/>
            <person name="Sutton T.D.S."/>
            <person name="Dobson A.D.W."/>
            <person name="Rama T."/>
        </authorList>
    </citation>
    <scope>NUCLEOTIDE SEQUENCE</scope>
    <source>
        <strain evidence="2">TRa3180A</strain>
    </source>
</reference>
<evidence type="ECO:0000313" key="3">
    <source>
        <dbReference type="Proteomes" id="UP000887226"/>
    </source>
</evidence>
<keyword evidence="3" id="KW-1185">Reference proteome</keyword>
<name>A0A9P8CAI5_9HELO</name>
<keyword evidence="1" id="KW-1133">Transmembrane helix</keyword>
<dbReference type="OrthoDB" id="3254104at2759"/>
<feature type="non-terminal residue" evidence="2">
    <location>
        <position position="70"/>
    </location>
</feature>
<gene>
    <name evidence="2" type="ORF">BJ878DRAFT_392055</name>
</gene>
<keyword evidence="1" id="KW-0812">Transmembrane</keyword>
<evidence type="ECO:0000256" key="1">
    <source>
        <dbReference type="SAM" id="Phobius"/>
    </source>
</evidence>
<evidence type="ECO:0000313" key="2">
    <source>
        <dbReference type="EMBL" id="KAG9239953.1"/>
    </source>
</evidence>
<organism evidence="2 3">
    <name type="scientific">Calycina marina</name>
    <dbReference type="NCBI Taxonomy" id="1763456"/>
    <lineage>
        <taxon>Eukaryota</taxon>
        <taxon>Fungi</taxon>
        <taxon>Dikarya</taxon>
        <taxon>Ascomycota</taxon>
        <taxon>Pezizomycotina</taxon>
        <taxon>Leotiomycetes</taxon>
        <taxon>Helotiales</taxon>
        <taxon>Pezizellaceae</taxon>
        <taxon>Calycina</taxon>
    </lineage>
</organism>
<comment type="caution">
    <text evidence="2">The sequence shown here is derived from an EMBL/GenBank/DDBJ whole genome shotgun (WGS) entry which is preliminary data.</text>
</comment>
<feature type="transmembrane region" description="Helical" evidence="1">
    <location>
        <begin position="23"/>
        <end position="47"/>
    </location>
</feature>
<accession>A0A9P8CAI5</accession>
<proteinExistence type="predicted"/>
<keyword evidence="1" id="KW-0472">Membrane</keyword>
<sequence length="70" mass="8356">LAGFIAMITNIYTARNKFWSRTAIVTAVITGTCAIILMMLFFVYYFWNLRHVKKEHERMFQSEMDEREAE</sequence>
<dbReference type="Proteomes" id="UP000887226">
    <property type="component" value="Unassembled WGS sequence"/>
</dbReference>
<dbReference type="EMBL" id="MU254690">
    <property type="protein sequence ID" value="KAG9239953.1"/>
    <property type="molecule type" value="Genomic_DNA"/>
</dbReference>
<dbReference type="AlphaFoldDB" id="A0A9P8CAI5"/>